<dbReference type="EC" id="2.7.7.23" evidence="3"/>
<comment type="similarity">
    <text evidence="2">Belongs to the UDPGP type 1 family.</text>
</comment>
<evidence type="ECO:0000313" key="8">
    <source>
        <dbReference type="WBParaSite" id="PSU_v2.g4734.t1"/>
    </source>
</evidence>
<evidence type="ECO:0000256" key="4">
    <source>
        <dbReference type="ARBA" id="ARBA00022679"/>
    </source>
</evidence>
<comment type="catalytic activity">
    <reaction evidence="6">
        <text>N-acetyl-alpha-D-glucosamine 1-phosphate + UTP + H(+) = UDP-N-acetyl-alpha-D-glucosamine + diphosphate</text>
        <dbReference type="Rhea" id="RHEA:13509"/>
        <dbReference type="ChEBI" id="CHEBI:15378"/>
        <dbReference type="ChEBI" id="CHEBI:33019"/>
        <dbReference type="ChEBI" id="CHEBI:46398"/>
        <dbReference type="ChEBI" id="CHEBI:57705"/>
        <dbReference type="ChEBI" id="CHEBI:57776"/>
        <dbReference type="EC" id="2.7.7.23"/>
    </reaction>
</comment>
<evidence type="ECO:0000256" key="1">
    <source>
        <dbReference type="ARBA" id="ARBA00005208"/>
    </source>
</evidence>
<evidence type="ECO:0000256" key="3">
    <source>
        <dbReference type="ARBA" id="ARBA00012457"/>
    </source>
</evidence>
<dbReference type="PANTHER" id="PTHR11952">
    <property type="entry name" value="UDP- GLUCOSE PYROPHOSPHORYLASE"/>
    <property type="match status" value="1"/>
</dbReference>
<organism evidence="7 8">
    <name type="scientific">Panagrolaimus superbus</name>
    <dbReference type="NCBI Taxonomy" id="310955"/>
    <lineage>
        <taxon>Eukaryota</taxon>
        <taxon>Metazoa</taxon>
        <taxon>Ecdysozoa</taxon>
        <taxon>Nematoda</taxon>
        <taxon>Chromadorea</taxon>
        <taxon>Rhabditida</taxon>
        <taxon>Tylenchina</taxon>
        <taxon>Panagrolaimomorpha</taxon>
        <taxon>Panagrolaimoidea</taxon>
        <taxon>Panagrolaimidae</taxon>
        <taxon>Panagrolaimus</taxon>
    </lineage>
</organism>
<dbReference type="Pfam" id="PF01704">
    <property type="entry name" value="UDPGP"/>
    <property type="match status" value="1"/>
</dbReference>
<dbReference type="InterPro" id="IPR002618">
    <property type="entry name" value="UDPGP_fam"/>
</dbReference>
<dbReference type="Gene3D" id="3.90.550.10">
    <property type="entry name" value="Spore Coat Polysaccharide Biosynthesis Protein SpsA, Chain A"/>
    <property type="match status" value="1"/>
</dbReference>
<evidence type="ECO:0000313" key="7">
    <source>
        <dbReference type="Proteomes" id="UP000887577"/>
    </source>
</evidence>
<keyword evidence="4" id="KW-0808">Transferase</keyword>
<dbReference type="Proteomes" id="UP000887577">
    <property type="component" value="Unplaced"/>
</dbReference>
<evidence type="ECO:0000256" key="5">
    <source>
        <dbReference type="ARBA" id="ARBA00022695"/>
    </source>
</evidence>
<proteinExistence type="inferred from homology"/>
<evidence type="ECO:0000256" key="2">
    <source>
        <dbReference type="ARBA" id="ARBA00010401"/>
    </source>
</evidence>
<accession>A0A914YXA1</accession>
<dbReference type="InterPro" id="IPR029044">
    <property type="entry name" value="Nucleotide-diphossugar_trans"/>
</dbReference>
<dbReference type="WBParaSite" id="PSU_v2.g4734.t1">
    <property type="protein sequence ID" value="PSU_v2.g4734.t1"/>
    <property type="gene ID" value="PSU_v2.g4734"/>
</dbReference>
<dbReference type="GO" id="GO:0003977">
    <property type="term" value="F:UDP-N-acetylglucosamine diphosphorylase activity"/>
    <property type="evidence" value="ECO:0007669"/>
    <property type="project" value="UniProtKB-EC"/>
</dbReference>
<dbReference type="AlphaFoldDB" id="A0A914YXA1"/>
<keyword evidence="7" id="KW-1185">Reference proteome</keyword>
<comment type="pathway">
    <text evidence="1">Nucleotide-sugar biosynthesis; UDP-N-acetyl-alpha-D-glucosamine biosynthesis; UDP-N-acetyl-alpha-D-glucosamine from N-acetyl-alpha-D-glucosamine 1-phosphate: step 1/1.</text>
</comment>
<dbReference type="PANTHER" id="PTHR11952:SF2">
    <property type="entry name" value="LD24639P"/>
    <property type="match status" value="1"/>
</dbReference>
<dbReference type="SUPFAM" id="SSF53448">
    <property type="entry name" value="Nucleotide-diphospho-sugar transferases"/>
    <property type="match status" value="1"/>
</dbReference>
<keyword evidence="5" id="KW-0548">Nucleotidyltransferase</keyword>
<dbReference type="InterPro" id="IPR039741">
    <property type="entry name" value="UDP-sugar_pyrophosphorylase"/>
</dbReference>
<name>A0A914YXA1_9BILA</name>
<reference evidence="8" key="1">
    <citation type="submission" date="2022-11" db="UniProtKB">
        <authorList>
            <consortium name="WormBaseParasite"/>
        </authorList>
    </citation>
    <scope>IDENTIFICATION</scope>
</reference>
<evidence type="ECO:0000256" key="6">
    <source>
        <dbReference type="ARBA" id="ARBA00048493"/>
    </source>
</evidence>
<protein>
    <recommendedName>
        <fullName evidence="3">UDP-N-acetylglucosamine diphosphorylase</fullName>
        <ecNumber evidence="3">2.7.7.23</ecNumber>
    </recommendedName>
</protein>
<sequence length="336" mass="38404">MYELPLGLPGVNNLFSIQAYQIRALEDRVKDFANKDNVSIPWIVVTSESTDAMTKTFMKKLAKDFSFEEGKIKFIKQEDIPCYDMTGQPIHDGDKIMTAPNGNGGFFEAIQNLLPELRSKGIKYFHVYCVDNILCRIGDPAFIGQCIIDKADCAAKVVEKSDPHEKIGIIGVESRQKPELLDVIPDDVVKRYNALEQDLKLKNKSVCVIEYSEISKEQAEERDSMNPEKLHFRAGNIAIHFFHIDFLSYVSHIKLPYHKAEKDIKHKSADGKNVKTRGIKDERFIFDVFPYSRNFLAYEVVRDEEFAPLKNNDETGVDCPTTCVEAFKRCQKTYVL</sequence>